<keyword evidence="1" id="KW-0812">Transmembrane</keyword>
<protein>
    <submittedName>
        <fullName evidence="2">Uncharacterized protein</fullName>
    </submittedName>
</protein>
<dbReference type="Proteomes" id="UP000066549">
    <property type="component" value="Chromosome"/>
</dbReference>
<feature type="transmembrane region" description="Helical" evidence="1">
    <location>
        <begin position="79"/>
        <end position="99"/>
    </location>
</feature>
<feature type="transmembrane region" description="Helical" evidence="1">
    <location>
        <begin position="313"/>
        <end position="330"/>
    </location>
</feature>
<proteinExistence type="predicted"/>
<keyword evidence="3" id="KW-1185">Reference proteome</keyword>
<reference evidence="2 3" key="1">
    <citation type="submission" date="2015-03" db="EMBL/GenBank/DDBJ databases">
        <title>Comparative analysis of the OM43 clade including a novel species from Red Sea uncovers genomic and metabolic diversity among marine methylotrophs.</title>
        <authorList>
            <person name="Jimenez-Infante F."/>
            <person name="Ngugi D.K."/>
            <person name="Vinu M."/>
            <person name="Alam I."/>
            <person name="Kamau A."/>
            <person name="Blom J."/>
            <person name="Bajic V.B."/>
            <person name="Stingl U."/>
        </authorList>
    </citation>
    <scope>NUCLEOTIDE SEQUENCE [LARGE SCALE GENOMIC DNA]</scope>
    <source>
        <strain evidence="2 3">MBRSH7</strain>
    </source>
</reference>
<gene>
    <name evidence="2" type="ORF">VI33_06265</name>
</gene>
<dbReference type="EMBL" id="CP011002">
    <property type="protein sequence ID" value="AKO66266.1"/>
    <property type="molecule type" value="Genomic_DNA"/>
</dbReference>
<feature type="transmembrane region" description="Helical" evidence="1">
    <location>
        <begin position="342"/>
        <end position="359"/>
    </location>
</feature>
<organism evidence="2 3">
    <name type="scientific">Methylophilales bacterium MBRS-H7</name>
    <dbReference type="NCBI Taxonomy" id="1623450"/>
    <lineage>
        <taxon>Bacteria</taxon>
        <taxon>Pseudomonadati</taxon>
        <taxon>Pseudomonadota</taxon>
        <taxon>Betaproteobacteria</taxon>
        <taxon>Nitrosomonadales</taxon>
        <taxon>OM43 clade</taxon>
    </lineage>
</organism>
<feature type="transmembrane region" description="Helical" evidence="1">
    <location>
        <begin position="283"/>
        <end position="301"/>
    </location>
</feature>
<feature type="transmembrane region" description="Helical" evidence="1">
    <location>
        <begin position="192"/>
        <end position="211"/>
    </location>
</feature>
<evidence type="ECO:0000313" key="3">
    <source>
        <dbReference type="Proteomes" id="UP000066549"/>
    </source>
</evidence>
<feature type="transmembrane region" description="Helical" evidence="1">
    <location>
        <begin position="254"/>
        <end position="271"/>
    </location>
</feature>
<evidence type="ECO:0000256" key="1">
    <source>
        <dbReference type="SAM" id="Phobius"/>
    </source>
</evidence>
<evidence type="ECO:0000313" key="2">
    <source>
        <dbReference type="EMBL" id="AKO66266.1"/>
    </source>
</evidence>
<keyword evidence="1" id="KW-1133">Transmembrane helix</keyword>
<feature type="transmembrane region" description="Helical" evidence="1">
    <location>
        <begin position="231"/>
        <end position="248"/>
    </location>
</feature>
<keyword evidence="1" id="KW-0472">Membrane</keyword>
<dbReference type="AlphaFoldDB" id="A0A0H4IZ33"/>
<accession>A0A0H4IZ33</accession>
<sequence>MPINFYKTYSFLILFLALLGVYVNYSPIPIADSWSNYELVKDISEGHFSSFISLHNEHRILPSKILFWLDIHLFGGSEVFLLITHILFIFILFNLFSSLSFENNLNKKEQTLFPLFILSMLFFWSQKANLTWAFQSQFYLVQIFSLLTFLSIKKEWNFVFVIILSIFSVLSMGNGLLIPILVTFYYVINKNFFRALVFIFLTIVIFTLYFIGYQGNPSYMSPIESMMHHPLKVILFSFVFLGNVFSFLVGKGVFGAFLAGCMGFLSILFVLTKISKFYKNPIFYYLIFLIGTAVLVGLSRHQDGYIHAVSSRYTTPTICYWVTFAILFFSDIKKYFQTPSRVIRWIFIFVLISFFVNQLKVFREIDYKTLKRYIDLAVVVNNHGNILPHMNYDLMNNDHIKNKFLFSKKLTKQALIPTFSKTNNECDERISKIKYTKGKNEQYSYVDLKLDRNTSSVLYVYDNEFPSGLIATKSMFTKLPFFIKESDHALGYIFGTELDNTIIMDYEKDCFIRLSKNIDE</sequence>
<feature type="transmembrane region" description="Helical" evidence="1">
    <location>
        <begin position="9"/>
        <end position="28"/>
    </location>
</feature>
<feature type="transmembrane region" description="Helical" evidence="1">
    <location>
        <begin position="159"/>
        <end position="186"/>
    </location>
</feature>
<feature type="transmembrane region" description="Helical" evidence="1">
    <location>
        <begin position="111"/>
        <end position="126"/>
    </location>
</feature>
<name>A0A0H4IZ33_9PROT</name>